<dbReference type="AlphaFoldDB" id="A0AA88IE29"/>
<comment type="caution">
    <text evidence="1">The sequence shown here is derived from an EMBL/GenBank/DDBJ whole genome shotgun (WGS) entry which is preliminary data.</text>
</comment>
<sequence>MFIRVTETQFSGKRCYLDGINAKQSKNLQANLSLLQPGQIQIKEVDIDNPCVWQVKGMTVLQLMSFFNELHEAKIVAYSSNVQQDTMYHQVPSGTTSWTLESLKI</sequence>
<dbReference type="EMBL" id="JAVRJZ010000002">
    <property type="protein sequence ID" value="KAK2726438.1"/>
    <property type="molecule type" value="Genomic_DNA"/>
</dbReference>
<proteinExistence type="predicted"/>
<accession>A0AA88IE29</accession>
<dbReference type="Proteomes" id="UP001187531">
    <property type="component" value="Unassembled WGS sequence"/>
</dbReference>
<evidence type="ECO:0000313" key="2">
    <source>
        <dbReference type="Proteomes" id="UP001187531"/>
    </source>
</evidence>
<evidence type="ECO:0000313" key="1">
    <source>
        <dbReference type="EMBL" id="KAK2726438.1"/>
    </source>
</evidence>
<organism evidence="1 2">
    <name type="scientific">Artemia franciscana</name>
    <name type="common">Brine shrimp</name>
    <name type="synonym">Artemia sanfranciscana</name>
    <dbReference type="NCBI Taxonomy" id="6661"/>
    <lineage>
        <taxon>Eukaryota</taxon>
        <taxon>Metazoa</taxon>
        <taxon>Ecdysozoa</taxon>
        <taxon>Arthropoda</taxon>
        <taxon>Crustacea</taxon>
        <taxon>Branchiopoda</taxon>
        <taxon>Anostraca</taxon>
        <taxon>Artemiidae</taxon>
        <taxon>Artemia</taxon>
    </lineage>
</organism>
<keyword evidence="2" id="KW-1185">Reference proteome</keyword>
<protein>
    <submittedName>
        <fullName evidence="1">Uncharacterized protein</fullName>
    </submittedName>
</protein>
<reference evidence="1" key="1">
    <citation type="submission" date="2023-07" db="EMBL/GenBank/DDBJ databases">
        <title>Chromosome-level genome assembly of Artemia franciscana.</title>
        <authorList>
            <person name="Jo E."/>
        </authorList>
    </citation>
    <scope>NUCLEOTIDE SEQUENCE</scope>
    <source>
        <tissue evidence="1">Whole body</tissue>
    </source>
</reference>
<gene>
    <name evidence="1" type="ORF">QYM36_000769</name>
</gene>
<name>A0AA88IE29_ARTSF</name>